<comment type="caution">
    <text evidence="2">The sequence shown here is derived from an EMBL/GenBank/DDBJ whole genome shotgun (WGS) entry which is preliminary data.</text>
</comment>
<evidence type="ECO:0000313" key="2">
    <source>
        <dbReference type="EMBL" id="GJS91458.1"/>
    </source>
</evidence>
<keyword evidence="3" id="KW-1185">Reference proteome</keyword>
<evidence type="ECO:0000256" key="1">
    <source>
        <dbReference type="SAM" id="MobiDB-lite"/>
    </source>
</evidence>
<sequence>MVTTMMKTVTNEKSNGCIKDATSLLISKMDNLIKRIEQHNRDFWLTYTSCDQSQYQYFSGYDVRSSSSSSSIVNDLGSSMINNKDMEVVSGRKYGENVVKSEKTKMMHHEFLNKEGMKVNCLCGFKMDEVDGKKFVGNGFKLIKIDETQVAVHGLEDSKMDFDRVCGEAGKNRELELNESSKVDVNGVANCEEDEKNHETESNGVIDDNIDMKNLVEVSKERDKDEEMSSKDSSKVCGNEDNGLEENFSSYLGVKMYCVSSSLVEVTTIVEKTNTSVESVKEGTNLICSGMSKEVIGLVDCGCDKSGMMANESANSQLLAVFKKARLRQMHYPIALDTLMHCVYGLRGEAHASANARIGAFLRIMYLGLLM</sequence>
<reference evidence="2" key="2">
    <citation type="submission" date="2022-01" db="EMBL/GenBank/DDBJ databases">
        <authorList>
            <person name="Yamashiro T."/>
            <person name="Shiraishi A."/>
            <person name="Satake H."/>
            <person name="Nakayama K."/>
        </authorList>
    </citation>
    <scope>NUCLEOTIDE SEQUENCE</scope>
</reference>
<dbReference type="Proteomes" id="UP001151760">
    <property type="component" value="Unassembled WGS sequence"/>
</dbReference>
<reference evidence="2" key="1">
    <citation type="journal article" date="2022" name="Int. J. Mol. Sci.">
        <title>Draft Genome of Tanacetum Coccineum: Genomic Comparison of Closely Related Tanacetum-Family Plants.</title>
        <authorList>
            <person name="Yamashiro T."/>
            <person name="Shiraishi A."/>
            <person name="Nakayama K."/>
            <person name="Satake H."/>
        </authorList>
    </citation>
    <scope>NUCLEOTIDE SEQUENCE</scope>
</reference>
<evidence type="ECO:0000313" key="3">
    <source>
        <dbReference type="Proteomes" id="UP001151760"/>
    </source>
</evidence>
<feature type="region of interest" description="Disordered" evidence="1">
    <location>
        <begin position="220"/>
        <end position="239"/>
    </location>
</feature>
<feature type="compositionally biased region" description="Basic and acidic residues" evidence="1">
    <location>
        <begin position="220"/>
        <end position="234"/>
    </location>
</feature>
<dbReference type="EMBL" id="BQNB010011507">
    <property type="protein sequence ID" value="GJS91458.1"/>
    <property type="molecule type" value="Genomic_DNA"/>
</dbReference>
<proteinExistence type="predicted"/>
<accession>A0ABQ4ZRK6</accession>
<organism evidence="2 3">
    <name type="scientific">Tanacetum coccineum</name>
    <dbReference type="NCBI Taxonomy" id="301880"/>
    <lineage>
        <taxon>Eukaryota</taxon>
        <taxon>Viridiplantae</taxon>
        <taxon>Streptophyta</taxon>
        <taxon>Embryophyta</taxon>
        <taxon>Tracheophyta</taxon>
        <taxon>Spermatophyta</taxon>
        <taxon>Magnoliopsida</taxon>
        <taxon>eudicotyledons</taxon>
        <taxon>Gunneridae</taxon>
        <taxon>Pentapetalae</taxon>
        <taxon>asterids</taxon>
        <taxon>campanulids</taxon>
        <taxon>Asterales</taxon>
        <taxon>Asteraceae</taxon>
        <taxon>Asteroideae</taxon>
        <taxon>Anthemideae</taxon>
        <taxon>Anthemidinae</taxon>
        <taxon>Tanacetum</taxon>
    </lineage>
</organism>
<protein>
    <submittedName>
        <fullName evidence="2">Uncharacterized protein</fullName>
    </submittedName>
</protein>
<name>A0ABQ4ZRK6_9ASTR</name>
<gene>
    <name evidence="2" type="ORF">Tco_0774094</name>
</gene>